<keyword evidence="1" id="KW-0560">Oxidoreductase</keyword>
<evidence type="ECO:0000313" key="4">
    <source>
        <dbReference type="EMBL" id="MDO6575945.1"/>
    </source>
</evidence>
<dbReference type="Pfam" id="PF01370">
    <property type="entry name" value="Epimerase"/>
    <property type="match status" value="1"/>
</dbReference>
<evidence type="ECO:0000313" key="5">
    <source>
        <dbReference type="Proteomes" id="UP001170717"/>
    </source>
</evidence>
<dbReference type="AlphaFoldDB" id="A0AAW7YWX3"/>
<evidence type="ECO:0000259" key="3">
    <source>
        <dbReference type="Pfam" id="PF01370"/>
    </source>
</evidence>
<dbReference type="Proteomes" id="UP001170717">
    <property type="component" value="Unassembled WGS sequence"/>
</dbReference>
<name>A0AAW7YWX3_9ALTE</name>
<comment type="similarity">
    <text evidence="2">Belongs to the NAD(P)-dependent epimerase/dehydratase family. Dihydroflavonol-4-reductase subfamily.</text>
</comment>
<protein>
    <submittedName>
        <fullName evidence="4">NAD-dependent epimerase/dehydratase family protein</fullName>
    </submittedName>
</protein>
<reference evidence="4" key="1">
    <citation type="submission" date="2023-07" db="EMBL/GenBank/DDBJ databases">
        <title>Genome content predicts the carbon catabolic preferences of heterotrophic bacteria.</title>
        <authorList>
            <person name="Gralka M."/>
        </authorList>
    </citation>
    <scope>NUCLEOTIDE SEQUENCE</scope>
    <source>
        <strain evidence="4">F2M12</strain>
    </source>
</reference>
<gene>
    <name evidence="4" type="ORF">Q4527_00990</name>
</gene>
<organism evidence="4 5">
    <name type="scientific">Alteromonas stellipolaris</name>
    <dbReference type="NCBI Taxonomy" id="233316"/>
    <lineage>
        <taxon>Bacteria</taxon>
        <taxon>Pseudomonadati</taxon>
        <taxon>Pseudomonadota</taxon>
        <taxon>Gammaproteobacteria</taxon>
        <taxon>Alteromonadales</taxon>
        <taxon>Alteromonadaceae</taxon>
        <taxon>Alteromonas/Salinimonas group</taxon>
        <taxon>Alteromonas</taxon>
    </lineage>
</organism>
<dbReference type="RefSeq" id="WP_303537831.1">
    <property type="nucleotide sequence ID" value="NZ_JAUOQI010000001.1"/>
</dbReference>
<dbReference type="InterPro" id="IPR050425">
    <property type="entry name" value="NAD(P)_dehydrat-like"/>
</dbReference>
<dbReference type="SUPFAM" id="SSF51735">
    <property type="entry name" value="NAD(P)-binding Rossmann-fold domains"/>
    <property type="match status" value="1"/>
</dbReference>
<sequence>MSNVCLVTGANGHLGGNVVRALIAQGETVRAGMRDLQNVDNFFHLNCQVVYTEMQDIDAMRKALEGVDILYHVAAVFKHWAKDPITEIVQPNVKGTEIVLKAAAEANVKKVVYVSSVAAVGHDGNYLDENSWNTLSNNAYYNSKIKSEQKAWELAKKYNLWMVSVLPSAMIGPHANRLTDTMQFIETIRTNKLLIDPHFFFNFVDVRDVAKGVVAATTKGSSGSRYILANNNSSSLTEIYNAAQSTGINLKAPARLPKWVIYFIALCAELAAKVTGKPAELIRSQVALFYGIRQEYEITKARNELGYEPRSPSEALRDVFEYLNGRESKL</sequence>
<dbReference type="Gene3D" id="3.40.50.720">
    <property type="entry name" value="NAD(P)-binding Rossmann-like Domain"/>
    <property type="match status" value="1"/>
</dbReference>
<dbReference type="GO" id="GO:0016616">
    <property type="term" value="F:oxidoreductase activity, acting on the CH-OH group of donors, NAD or NADP as acceptor"/>
    <property type="evidence" value="ECO:0007669"/>
    <property type="project" value="TreeGrafter"/>
</dbReference>
<dbReference type="EMBL" id="JAUOQI010000001">
    <property type="protein sequence ID" value="MDO6575945.1"/>
    <property type="molecule type" value="Genomic_DNA"/>
</dbReference>
<dbReference type="InterPro" id="IPR036291">
    <property type="entry name" value="NAD(P)-bd_dom_sf"/>
</dbReference>
<dbReference type="InterPro" id="IPR001509">
    <property type="entry name" value="Epimerase_deHydtase"/>
</dbReference>
<evidence type="ECO:0000256" key="2">
    <source>
        <dbReference type="ARBA" id="ARBA00023445"/>
    </source>
</evidence>
<proteinExistence type="inferred from homology"/>
<dbReference type="PANTHER" id="PTHR10366">
    <property type="entry name" value="NAD DEPENDENT EPIMERASE/DEHYDRATASE"/>
    <property type="match status" value="1"/>
</dbReference>
<dbReference type="PANTHER" id="PTHR10366:SF564">
    <property type="entry name" value="STEROL-4-ALPHA-CARBOXYLATE 3-DEHYDROGENASE, DECARBOXYLATING"/>
    <property type="match status" value="1"/>
</dbReference>
<comment type="caution">
    <text evidence="4">The sequence shown here is derived from an EMBL/GenBank/DDBJ whole genome shotgun (WGS) entry which is preliminary data.</text>
</comment>
<evidence type="ECO:0000256" key="1">
    <source>
        <dbReference type="ARBA" id="ARBA00023002"/>
    </source>
</evidence>
<feature type="domain" description="NAD-dependent epimerase/dehydratase" evidence="3">
    <location>
        <begin position="6"/>
        <end position="226"/>
    </location>
</feature>
<accession>A0AAW7YWX3</accession>